<evidence type="ECO:0000313" key="2">
    <source>
        <dbReference type="Proteomes" id="UP001174839"/>
    </source>
</evidence>
<dbReference type="InterPro" id="IPR013320">
    <property type="entry name" value="ConA-like_dom_sf"/>
</dbReference>
<name>A0ABT7WIU6_9FLAO</name>
<dbReference type="Gene3D" id="2.60.120.200">
    <property type="match status" value="1"/>
</dbReference>
<evidence type="ECO:0000313" key="1">
    <source>
        <dbReference type="EMBL" id="MDM9632835.1"/>
    </source>
</evidence>
<dbReference type="EMBL" id="JAUDUY010000027">
    <property type="protein sequence ID" value="MDM9632835.1"/>
    <property type="molecule type" value="Genomic_DNA"/>
</dbReference>
<dbReference type="SUPFAM" id="SSF49899">
    <property type="entry name" value="Concanavalin A-like lectins/glucanases"/>
    <property type="match status" value="1"/>
</dbReference>
<proteinExistence type="predicted"/>
<keyword evidence="2" id="KW-1185">Reference proteome</keyword>
<dbReference type="Proteomes" id="UP001174839">
    <property type="component" value="Unassembled WGS sequence"/>
</dbReference>
<protein>
    <submittedName>
        <fullName evidence="1">Uncharacterized protein</fullName>
    </submittedName>
</protein>
<gene>
    <name evidence="1" type="ORF">QU605_15275</name>
</gene>
<feature type="non-terminal residue" evidence="1">
    <location>
        <position position="1"/>
    </location>
</feature>
<organism evidence="1 2">
    <name type="scientific">Robiginitalea aurantiaca</name>
    <dbReference type="NCBI Taxonomy" id="3056915"/>
    <lineage>
        <taxon>Bacteria</taxon>
        <taxon>Pseudomonadati</taxon>
        <taxon>Bacteroidota</taxon>
        <taxon>Flavobacteriia</taxon>
        <taxon>Flavobacteriales</taxon>
        <taxon>Flavobacteriaceae</taxon>
        <taxon>Robiginitalea</taxon>
    </lineage>
</organism>
<reference evidence="1" key="1">
    <citation type="submission" date="2023-06" db="EMBL/GenBank/DDBJ databases">
        <title>Robiginitalea aurantiacus sp. nov. and Algoriphagus sediminis sp. nov., isolated from coastal sediment.</title>
        <authorList>
            <person name="Zhou Z.Y."/>
            <person name="An J."/>
            <person name="Jia Y.W."/>
            <person name="Du Z.J."/>
        </authorList>
    </citation>
    <scope>NUCLEOTIDE SEQUENCE</scope>
    <source>
        <strain evidence="1">M39</strain>
    </source>
</reference>
<sequence length="423" mass="43543">EGYTIIPALTPVPGEVRTATMIVEVTDGLLTINGLGGFNSKITYINVVESTGTPVSGVLAFTPNTASESLAEGETGSFSSTLEGPGAGTLGLIIDDNETESNGWLSLPGSLALGSLDFGLDATALVAADTRSGTAIATAKGFQPAVLQADLTVTPPLTPCNPLSPLDCDQVVTALPVNLDFSAEVPNTLADATGLGTGFTAVLEHSEARRAGDLAISNPDINGYEPSLLTLNGGSLSILSQAGIAYLDPPASSNNNNQVNTLGVGLQEINGILTLETKMLGITTGGNSAQAGIWFGFDEDNFVKLDVNGDNVELRREIGGVSVNGADTPDQIQVNGVGVSGQDVTLRMVIDPSAQTITAFYAIADGPFIQVVKTGFDNLALPAEYLTGRVLSPSVSDVTFAGIFATHRNGTQFTANFDQFSVS</sequence>
<accession>A0ABT7WIU6</accession>
<feature type="non-terminal residue" evidence="1">
    <location>
        <position position="423"/>
    </location>
</feature>
<dbReference type="RefSeq" id="WP_289726198.1">
    <property type="nucleotide sequence ID" value="NZ_JAUDUY010000027.1"/>
</dbReference>
<comment type="caution">
    <text evidence="1">The sequence shown here is derived from an EMBL/GenBank/DDBJ whole genome shotgun (WGS) entry which is preliminary data.</text>
</comment>